<dbReference type="InterPro" id="IPR052408">
    <property type="entry name" value="Exonuclease_MUT-7-like"/>
</dbReference>
<evidence type="ECO:0000313" key="3">
    <source>
        <dbReference type="EMBL" id="KAI1706688.1"/>
    </source>
</evidence>
<evidence type="ECO:0000313" key="4">
    <source>
        <dbReference type="Proteomes" id="UP001201812"/>
    </source>
</evidence>
<dbReference type="InterPro" id="IPR036397">
    <property type="entry name" value="RNaseH_sf"/>
</dbReference>
<feature type="compositionally biased region" description="Polar residues" evidence="1">
    <location>
        <begin position="117"/>
        <end position="130"/>
    </location>
</feature>
<dbReference type="PANTHER" id="PTHR47765:SF3">
    <property type="entry name" value="3'-5' EXONUCLEASE DOMAIN-CONTAINING PROTEIN"/>
    <property type="match status" value="1"/>
</dbReference>
<organism evidence="3 4">
    <name type="scientific">Ditylenchus destructor</name>
    <dbReference type="NCBI Taxonomy" id="166010"/>
    <lineage>
        <taxon>Eukaryota</taxon>
        <taxon>Metazoa</taxon>
        <taxon>Ecdysozoa</taxon>
        <taxon>Nematoda</taxon>
        <taxon>Chromadorea</taxon>
        <taxon>Rhabditida</taxon>
        <taxon>Tylenchina</taxon>
        <taxon>Tylenchomorpha</taxon>
        <taxon>Sphaerularioidea</taxon>
        <taxon>Anguinidae</taxon>
        <taxon>Anguininae</taxon>
        <taxon>Ditylenchus</taxon>
    </lineage>
</organism>
<name>A0AAD4MX15_9BILA</name>
<feature type="domain" description="3'-5' exonuclease" evidence="2">
    <location>
        <begin position="913"/>
        <end position="967"/>
    </location>
</feature>
<sequence length="1000" mass="113169">MIRPLPWWAVEQPLQTPALGPEQQRKVEILQQLIDAYTPKPFDYSQIPDASCVVAECSSQSSVDHKPSDTQTNIAPTTPLPPDETNKSLESNSQPRKSMDLMDYVVPAKTRKKKAKNNSLKTVELNTSGEIATESPENAKDNSCSNGEIITPASAQKDQTKSRPPSFPSRRDCAEMIFGPVVSSAGIEVAVDYFIDLLNFIPQFKDITLHLGEWNMKGGIRVEHLLIQCFFAWLPFINNQHRVQLKLQRQKEQLEKEEQNRLEKQALEEEEKMSKKKEAAENGATDETQNDEKHAEMENSETKIVGVDDDQNSTLSEKVRPKKAKITTTDTMEANERKNENGAVSKTEETIESLNTTKNETATVDEQKSTPNKTTLDNAADETGETKRKKSDAPKEDTHVVALEMRSKLLWHLFPIEFPPAMSKIWGLILGSLEFGSDDKITKFGELLNTAIRQGMASFFVVNHCMGKPRLASLFPDPLVVLYALFMGPLQAKTIENFASNREDSFRADLRRLLIYAENIKPTALYFGDPYNYLNAFATYTRRQPAYAPPFGLFQSNLRAVMAALRNGDSPSSDSQLIHKGWAYRVLKQAADNYFTRGTILLEQLNDVIFTVLKQRPAMKAFVLDLLENTYKDLELARKWKSVNCYSAAKHSPFPEDSDGNSDASNIETFLQIPEHVEIVFVNCAATLRALEQNIVKYQSSDFPFIGLDAEWSKYAGRSRASILQIALEHKIFVLDLDAFYSERRLVELLDKILLSEDLIKIGYQFSEDLYQIRQRIPKCFSLFQPKNVICIQKLITQLLVVSSQHPDATEIVQLFFPPLEIELDGAILCTDENAPLLDTSVDKSKDDTSFEGANQKSMSKEEDLEESLTSTTLRDDMNGTVESEQNDLDSKTENESGNAKEKDQPPEKNVENIRNIGLSAVCRRILGLGLDKQEQSSVWDRRPLRKRQLRYAALDAYAMLLLYRKLYAWADRLGVDLKALALQQDPIHTLLPLFWEGYE</sequence>
<dbReference type="GO" id="GO:0003676">
    <property type="term" value="F:nucleic acid binding"/>
    <property type="evidence" value="ECO:0007669"/>
    <property type="project" value="InterPro"/>
</dbReference>
<dbReference type="SUPFAM" id="SSF53098">
    <property type="entry name" value="Ribonuclease H-like"/>
    <property type="match status" value="1"/>
</dbReference>
<feature type="compositionally biased region" description="Polar residues" evidence="1">
    <location>
        <begin position="141"/>
        <end position="157"/>
    </location>
</feature>
<dbReference type="Gene3D" id="3.30.420.10">
    <property type="entry name" value="Ribonuclease H-like superfamily/Ribonuclease H"/>
    <property type="match status" value="1"/>
</dbReference>
<keyword evidence="3" id="KW-0540">Nuclease</keyword>
<protein>
    <submittedName>
        <fullName evidence="3">3'-5' exonuclease domain-containing protein</fullName>
    </submittedName>
</protein>
<feature type="compositionally biased region" description="Basic and acidic residues" evidence="1">
    <location>
        <begin position="290"/>
        <end position="301"/>
    </location>
</feature>
<reference evidence="3" key="1">
    <citation type="submission" date="2022-01" db="EMBL/GenBank/DDBJ databases">
        <title>Genome Sequence Resource for Two Populations of Ditylenchus destructor, the Migratory Endoparasitic Phytonematode.</title>
        <authorList>
            <person name="Zhang H."/>
            <person name="Lin R."/>
            <person name="Xie B."/>
        </authorList>
    </citation>
    <scope>NUCLEOTIDE SEQUENCE</scope>
    <source>
        <strain evidence="3">BazhouSP</strain>
    </source>
</reference>
<dbReference type="AlphaFoldDB" id="A0AAD4MX15"/>
<feature type="compositionally biased region" description="Polar residues" evidence="1">
    <location>
        <begin position="352"/>
        <end position="377"/>
    </location>
</feature>
<comment type="caution">
    <text evidence="3">The sequence shown here is derived from an EMBL/GenBank/DDBJ whole genome shotgun (WGS) entry which is preliminary data.</text>
</comment>
<dbReference type="EMBL" id="JAKKPZ010000046">
    <property type="protein sequence ID" value="KAI1706688.1"/>
    <property type="molecule type" value="Genomic_DNA"/>
</dbReference>
<proteinExistence type="predicted"/>
<feature type="region of interest" description="Disordered" evidence="1">
    <location>
        <begin position="61"/>
        <end position="168"/>
    </location>
</feature>
<evidence type="ECO:0000256" key="1">
    <source>
        <dbReference type="SAM" id="MobiDB-lite"/>
    </source>
</evidence>
<dbReference type="Proteomes" id="UP001201812">
    <property type="component" value="Unassembled WGS sequence"/>
</dbReference>
<dbReference type="InterPro" id="IPR012337">
    <property type="entry name" value="RNaseH-like_sf"/>
</dbReference>
<feature type="region of interest" description="Disordered" evidence="1">
    <location>
        <begin position="839"/>
        <end position="912"/>
    </location>
</feature>
<gene>
    <name evidence="3" type="ORF">DdX_12898</name>
</gene>
<dbReference type="GO" id="GO:0008408">
    <property type="term" value="F:3'-5' exonuclease activity"/>
    <property type="evidence" value="ECO:0007669"/>
    <property type="project" value="InterPro"/>
</dbReference>
<evidence type="ECO:0000259" key="2">
    <source>
        <dbReference type="Pfam" id="PF01612"/>
    </source>
</evidence>
<accession>A0AAD4MX15</accession>
<dbReference type="PANTHER" id="PTHR47765">
    <property type="entry name" value="3'-5' EXONUCLEASE DOMAIN-CONTAINING PROTEIN"/>
    <property type="match status" value="1"/>
</dbReference>
<feature type="region of interest" description="Disordered" evidence="1">
    <location>
        <begin position="258"/>
        <end position="397"/>
    </location>
</feature>
<feature type="compositionally biased region" description="Basic and acidic residues" evidence="1">
    <location>
        <begin position="258"/>
        <end position="280"/>
    </location>
</feature>
<keyword evidence="3" id="KW-0269">Exonuclease</keyword>
<keyword evidence="4" id="KW-1185">Reference proteome</keyword>
<dbReference type="InterPro" id="IPR002562">
    <property type="entry name" value="3'-5'_exonuclease_dom"/>
</dbReference>
<feature type="compositionally biased region" description="Basic and acidic residues" evidence="1">
    <location>
        <begin position="889"/>
        <end position="912"/>
    </location>
</feature>
<dbReference type="GO" id="GO:0006139">
    <property type="term" value="P:nucleobase-containing compound metabolic process"/>
    <property type="evidence" value="ECO:0007669"/>
    <property type="project" value="InterPro"/>
</dbReference>
<keyword evidence="3" id="KW-0378">Hydrolase</keyword>
<dbReference type="Pfam" id="PF01612">
    <property type="entry name" value="DNA_pol_A_exo1"/>
    <property type="match status" value="1"/>
</dbReference>